<dbReference type="EMBL" id="WSTB01000003">
    <property type="protein sequence ID" value="MWB94193.1"/>
    <property type="molecule type" value="Genomic_DNA"/>
</dbReference>
<protein>
    <submittedName>
        <fullName evidence="2">Transcriptional regulator</fullName>
    </submittedName>
</protein>
<feature type="domain" description="HTH cro/C1-type" evidence="1">
    <location>
        <begin position="96"/>
        <end position="150"/>
    </location>
</feature>
<dbReference type="SUPFAM" id="SSF47413">
    <property type="entry name" value="lambda repressor-like DNA-binding domains"/>
    <property type="match status" value="1"/>
</dbReference>
<name>A0A6I4NJM4_9FLAO</name>
<reference evidence="2 3" key="1">
    <citation type="submission" date="2019-12" db="EMBL/GenBank/DDBJ databases">
        <authorList>
            <person name="Kim Y.S."/>
        </authorList>
    </citation>
    <scope>NUCLEOTIDE SEQUENCE [LARGE SCALE GENOMIC DNA]</scope>
    <source>
        <strain evidence="2 3">GA093</strain>
    </source>
</reference>
<sequence>MKTQIDLKQILKKGHISDEIGLERAMILDRKLRLLIKENPELADERKQLRAIIKEYENKHWSKDSIISDEKIQESDFAEFIAEQERRFVENRKNVIKDKISEHGINQQDLGIILGHSKSYMSELMNGISPFNNRDLIIIHRLFQIKLENLIPTIIPQKDRTKIKASLLKINKPTIKLAKIDLEKSFS</sequence>
<organism evidence="2 3">
    <name type="scientific">Flavobacterium hydrocarbonoxydans</name>
    <dbReference type="NCBI Taxonomy" id="2683249"/>
    <lineage>
        <taxon>Bacteria</taxon>
        <taxon>Pseudomonadati</taxon>
        <taxon>Bacteroidota</taxon>
        <taxon>Flavobacteriia</taxon>
        <taxon>Flavobacteriales</taxon>
        <taxon>Flavobacteriaceae</taxon>
        <taxon>Flavobacterium</taxon>
    </lineage>
</organism>
<dbReference type="GO" id="GO:0003677">
    <property type="term" value="F:DNA binding"/>
    <property type="evidence" value="ECO:0007669"/>
    <property type="project" value="InterPro"/>
</dbReference>
<dbReference type="Proteomes" id="UP000471501">
    <property type="component" value="Unassembled WGS sequence"/>
</dbReference>
<dbReference type="Gene3D" id="1.10.260.40">
    <property type="entry name" value="lambda repressor-like DNA-binding domains"/>
    <property type="match status" value="1"/>
</dbReference>
<dbReference type="RefSeq" id="WP_160374135.1">
    <property type="nucleotide sequence ID" value="NZ_WSTB01000003.1"/>
</dbReference>
<dbReference type="InterPro" id="IPR010982">
    <property type="entry name" value="Lambda_DNA-bd_dom_sf"/>
</dbReference>
<evidence type="ECO:0000313" key="3">
    <source>
        <dbReference type="Proteomes" id="UP000471501"/>
    </source>
</evidence>
<dbReference type="InterPro" id="IPR001387">
    <property type="entry name" value="Cro/C1-type_HTH"/>
</dbReference>
<gene>
    <name evidence="2" type="ORF">GON26_07450</name>
</gene>
<evidence type="ECO:0000259" key="1">
    <source>
        <dbReference type="PROSITE" id="PS50943"/>
    </source>
</evidence>
<comment type="caution">
    <text evidence="2">The sequence shown here is derived from an EMBL/GenBank/DDBJ whole genome shotgun (WGS) entry which is preliminary data.</text>
</comment>
<dbReference type="AlphaFoldDB" id="A0A6I4NJM4"/>
<proteinExistence type="predicted"/>
<keyword evidence="3" id="KW-1185">Reference proteome</keyword>
<accession>A0A6I4NJM4</accession>
<evidence type="ECO:0000313" key="2">
    <source>
        <dbReference type="EMBL" id="MWB94193.1"/>
    </source>
</evidence>
<dbReference type="PROSITE" id="PS50943">
    <property type="entry name" value="HTH_CROC1"/>
    <property type="match status" value="1"/>
</dbReference>